<feature type="non-terminal residue" evidence="1">
    <location>
        <position position="84"/>
    </location>
</feature>
<gene>
    <name evidence="1" type="ORF">HCN83_17975</name>
</gene>
<sequence length="84" mass="9611">QLATFGDRNSFSKTDPAATFMRMKEDHMENGQLKPGYNVQMGTENQFVLGYSVHQRPTDTRCLIPHLELLRSWSLPFPKQLAAD</sequence>
<dbReference type="AlphaFoldDB" id="A0A969Q1M9"/>
<dbReference type="PANTHER" id="PTHR33408:SF2">
    <property type="entry name" value="TRANSPOSASE DDE DOMAIN-CONTAINING PROTEIN"/>
    <property type="match status" value="1"/>
</dbReference>
<feature type="non-terminal residue" evidence="1">
    <location>
        <position position="1"/>
    </location>
</feature>
<keyword evidence="2" id="KW-1185">Reference proteome</keyword>
<accession>A0A969Q1M9</accession>
<organism evidence="1 2">
    <name type="scientific">Alkalicoccus luteus</name>
    <dbReference type="NCBI Taxonomy" id="1237094"/>
    <lineage>
        <taxon>Bacteria</taxon>
        <taxon>Bacillati</taxon>
        <taxon>Bacillota</taxon>
        <taxon>Bacilli</taxon>
        <taxon>Bacillales</taxon>
        <taxon>Bacillaceae</taxon>
        <taxon>Alkalicoccus</taxon>
    </lineage>
</organism>
<dbReference type="PANTHER" id="PTHR33408">
    <property type="entry name" value="TRANSPOSASE"/>
    <property type="match status" value="1"/>
</dbReference>
<name>A0A969Q1M9_9BACI</name>
<proteinExistence type="predicted"/>
<protein>
    <submittedName>
        <fullName evidence="1">IS5/IS1182 family transposase</fullName>
    </submittedName>
</protein>
<evidence type="ECO:0000313" key="2">
    <source>
        <dbReference type="Proteomes" id="UP000752012"/>
    </source>
</evidence>
<comment type="caution">
    <text evidence="1">The sequence shown here is derived from an EMBL/GenBank/DDBJ whole genome shotgun (WGS) entry which is preliminary data.</text>
</comment>
<evidence type="ECO:0000313" key="1">
    <source>
        <dbReference type="EMBL" id="NJP39437.1"/>
    </source>
</evidence>
<reference evidence="1 2" key="1">
    <citation type="submission" date="2020-03" db="EMBL/GenBank/DDBJ databases">
        <title>Assessment of the enzymatic potential of alkaline-tolerant lipase obtained from Bacillus luteus H11 (technogenic soil) for the bioremediation of saline soils contaminated with petroleum substances.</title>
        <authorList>
            <person name="Kalwasinska A."/>
        </authorList>
    </citation>
    <scope>NUCLEOTIDE SEQUENCE [LARGE SCALE GENOMIC DNA]</scope>
    <source>
        <strain evidence="1 2">H11</strain>
    </source>
</reference>
<dbReference type="Proteomes" id="UP000752012">
    <property type="component" value="Unassembled WGS sequence"/>
</dbReference>
<dbReference type="EMBL" id="JAATHJ010000110">
    <property type="protein sequence ID" value="NJP39437.1"/>
    <property type="molecule type" value="Genomic_DNA"/>
</dbReference>